<organism evidence="1 2">
    <name type="scientific">Acetobacterium paludosum</name>
    <dbReference type="NCBI Taxonomy" id="52693"/>
    <lineage>
        <taxon>Bacteria</taxon>
        <taxon>Bacillati</taxon>
        <taxon>Bacillota</taxon>
        <taxon>Clostridia</taxon>
        <taxon>Eubacteriales</taxon>
        <taxon>Eubacteriaceae</taxon>
        <taxon>Acetobacterium</taxon>
    </lineage>
</organism>
<dbReference type="OrthoDB" id="9802612at2"/>
<keyword evidence="2" id="KW-1185">Reference proteome</keyword>
<dbReference type="EMBL" id="WJBD01000010">
    <property type="protein sequence ID" value="MBC3888620.1"/>
    <property type="molecule type" value="Genomic_DNA"/>
</dbReference>
<dbReference type="Pfam" id="PF19570">
    <property type="entry name" value="DUF6088"/>
    <property type="match status" value="1"/>
</dbReference>
<sequence length="206" mass="23615">MSMLTIDEIKSEFEPNTPIFLSELENKNEYSSDSLRKFLSRMARAGVIKRFQKGVYYIPEKTIFGESSLNPVDVIKRKYLGNGKKQYGVMTGLSLLNKWGLTTQVPNVIEIVTNNETNRKRTVEVGNQRVILRCSKTPISEANIKIIEFLEAVSNIDFNNEEQTASLRTYLKTEHFSRANLDLVLINYSKKTYKKLVESGMINEFA</sequence>
<comment type="caution">
    <text evidence="1">The sequence shown here is derived from an EMBL/GenBank/DDBJ whole genome shotgun (WGS) entry which is preliminary data.</text>
</comment>
<reference evidence="1" key="1">
    <citation type="submission" date="2019-10" db="EMBL/GenBank/DDBJ databases">
        <authorList>
            <person name="Ross D.E."/>
            <person name="Gulliver D."/>
        </authorList>
    </citation>
    <scope>NUCLEOTIDE SEQUENCE</scope>
    <source>
        <strain evidence="1">DER-2019</strain>
    </source>
</reference>
<reference evidence="1" key="2">
    <citation type="submission" date="2020-10" db="EMBL/GenBank/DDBJ databases">
        <title>Comparative genomics of the Acetobacterium genus.</title>
        <authorList>
            <person name="Marshall C."/>
            <person name="May H."/>
            <person name="Norman S."/>
        </authorList>
    </citation>
    <scope>NUCLEOTIDE SEQUENCE</scope>
    <source>
        <strain evidence="1">DER-2019</strain>
    </source>
</reference>
<dbReference type="Proteomes" id="UP000616595">
    <property type="component" value="Unassembled WGS sequence"/>
</dbReference>
<protein>
    <recommendedName>
        <fullName evidence="3">Type IV toxin-antitoxin system AbiEi family antitoxin domain-containing protein</fullName>
    </recommendedName>
</protein>
<evidence type="ECO:0000313" key="1">
    <source>
        <dbReference type="EMBL" id="MBC3888620.1"/>
    </source>
</evidence>
<dbReference type="InterPro" id="IPR045738">
    <property type="entry name" value="DUF6088"/>
</dbReference>
<evidence type="ECO:0000313" key="2">
    <source>
        <dbReference type="Proteomes" id="UP000616595"/>
    </source>
</evidence>
<name>A0A923KWN7_9FIRM</name>
<gene>
    <name evidence="1" type="ORF">GH810_09895</name>
</gene>
<accession>A0A923KWN7</accession>
<dbReference type="RefSeq" id="WP_148568105.1">
    <property type="nucleotide sequence ID" value="NZ_RXYA01000014.1"/>
</dbReference>
<evidence type="ECO:0008006" key="3">
    <source>
        <dbReference type="Google" id="ProtNLM"/>
    </source>
</evidence>
<proteinExistence type="predicted"/>
<dbReference type="AlphaFoldDB" id="A0A923KWN7"/>